<evidence type="ECO:0000256" key="3">
    <source>
        <dbReference type="SAM" id="MobiDB-lite"/>
    </source>
</evidence>
<dbReference type="GO" id="GO:0005634">
    <property type="term" value="C:nucleus"/>
    <property type="evidence" value="ECO:0007669"/>
    <property type="project" value="TreeGrafter"/>
</dbReference>
<feature type="domain" description="Protein kinase" evidence="4">
    <location>
        <begin position="1"/>
        <end position="139"/>
    </location>
</feature>
<dbReference type="GO" id="GO:0004674">
    <property type="term" value="F:protein serine/threonine kinase activity"/>
    <property type="evidence" value="ECO:0007669"/>
    <property type="project" value="InterPro"/>
</dbReference>
<accession>A0A811Z8M6</accession>
<dbReference type="PROSITE" id="PS50011">
    <property type="entry name" value="PROTEIN_KINASE_DOM"/>
    <property type="match status" value="1"/>
</dbReference>
<dbReference type="PANTHER" id="PTHR24054">
    <property type="entry name" value="CASEIN KINASE II SUBUNIT ALPHA"/>
    <property type="match status" value="1"/>
</dbReference>
<sequence>MYELLKALDYCHSKGTMHRDVRLHNVMIDHQQRKLQLIDWGPAGSTTLLRSNVHAALRDFKGPELLVKSGLVRLAKVLGTEELYRYLKKDHRDLDLHFKDVLEHRHVLSPKTLDLLDKLLRYDHQQRPTAKEALEHPYFYPRQRGRDTGRGRSRLPAGSPPWDSIPASPDPLCPYARSIASL</sequence>
<dbReference type="GO" id="GO:1905818">
    <property type="term" value="P:regulation of chromosome separation"/>
    <property type="evidence" value="ECO:0007669"/>
    <property type="project" value="TreeGrafter"/>
</dbReference>
<keyword evidence="1" id="KW-0547">Nucleotide-binding</keyword>
<dbReference type="InterPro" id="IPR045216">
    <property type="entry name" value="CK2_alpha"/>
</dbReference>
<keyword evidence="6" id="KW-1185">Reference proteome</keyword>
<comment type="caution">
    <text evidence="5">The sequence shown here is derived from an EMBL/GenBank/DDBJ whole genome shotgun (WGS) entry which is preliminary data.</text>
</comment>
<dbReference type="SUPFAM" id="SSF56112">
    <property type="entry name" value="Protein kinase-like (PK-like)"/>
    <property type="match status" value="1"/>
</dbReference>
<dbReference type="InterPro" id="IPR000719">
    <property type="entry name" value="Prot_kinase_dom"/>
</dbReference>
<organism evidence="5 6">
    <name type="scientific">Nyctereutes procyonoides</name>
    <name type="common">Raccoon dog</name>
    <name type="synonym">Canis procyonoides</name>
    <dbReference type="NCBI Taxonomy" id="34880"/>
    <lineage>
        <taxon>Eukaryota</taxon>
        <taxon>Metazoa</taxon>
        <taxon>Chordata</taxon>
        <taxon>Craniata</taxon>
        <taxon>Vertebrata</taxon>
        <taxon>Euteleostomi</taxon>
        <taxon>Mammalia</taxon>
        <taxon>Eutheria</taxon>
        <taxon>Laurasiatheria</taxon>
        <taxon>Carnivora</taxon>
        <taxon>Caniformia</taxon>
        <taxon>Canidae</taxon>
        <taxon>Nyctereutes</taxon>
    </lineage>
</organism>
<evidence type="ECO:0000313" key="6">
    <source>
        <dbReference type="Proteomes" id="UP000645828"/>
    </source>
</evidence>
<evidence type="ECO:0000256" key="1">
    <source>
        <dbReference type="ARBA" id="ARBA00022741"/>
    </source>
</evidence>
<dbReference type="AlphaFoldDB" id="A0A811Z8M6"/>
<dbReference type="EMBL" id="CAJHUB010000758">
    <property type="protein sequence ID" value="CAD7684634.1"/>
    <property type="molecule type" value="Genomic_DNA"/>
</dbReference>
<dbReference type="InterPro" id="IPR011009">
    <property type="entry name" value="Kinase-like_dom_sf"/>
</dbReference>
<evidence type="ECO:0000313" key="5">
    <source>
        <dbReference type="EMBL" id="CAD7684634.1"/>
    </source>
</evidence>
<dbReference type="PANTHER" id="PTHR24054:SF34">
    <property type="entry name" value="CASEIN KINASE II SUBUNIT ALPHA"/>
    <property type="match status" value="1"/>
</dbReference>
<evidence type="ECO:0000259" key="4">
    <source>
        <dbReference type="PROSITE" id="PS50011"/>
    </source>
</evidence>
<dbReference type="GO" id="GO:0005524">
    <property type="term" value="F:ATP binding"/>
    <property type="evidence" value="ECO:0007669"/>
    <property type="project" value="UniProtKB-KW"/>
</dbReference>
<dbReference type="GO" id="GO:0005956">
    <property type="term" value="C:protein kinase CK2 complex"/>
    <property type="evidence" value="ECO:0007669"/>
    <property type="project" value="TreeGrafter"/>
</dbReference>
<evidence type="ECO:0000256" key="2">
    <source>
        <dbReference type="ARBA" id="ARBA00022840"/>
    </source>
</evidence>
<dbReference type="Gene3D" id="1.10.510.10">
    <property type="entry name" value="Transferase(Phosphotransferase) domain 1"/>
    <property type="match status" value="2"/>
</dbReference>
<proteinExistence type="predicted"/>
<gene>
    <name evidence="5" type="ORF">NYPRO_LOCUS17427</name>
</gene>
<reference evidence="5" key="1">
    <citation type="submission" date="2020-12" db="EMBL/GenBank/DDBJ databases">
        <authorList>
            <consortium name="Molecular Ecology Group"/>
        </authorList>
    </citation>
    <scope>NUCLEOTIDE SEQUENCE</scope>
    <source>
        <strain evidence="5">TBG_1078</strain>
    </source>
</reference>
<name>A0A811Z8M6_NYCPR</name>
<keyword evidence="2" id="KW-0067">ATP-binding</keyword>
<protein>
    <submittedName>
        <fullName evidence="5">(raccoon dog) hypothetical protein</fullName>
    </submittedName>
</protein>
<dbReference type="Pfam" id="PF00069">
    <property type="entry name" value="Pkinase"/>
    <property type="match status" value="1"/>
</dbReference>
<dbReference type="GO" id="GO:0005829">
    <property type="term" value="C:cytosol"/>
    <property type="evidence" value="ECO:0007669"/>
    <property type="project" value="TreeGrafter"/>
</dbReference>
<feature type="region of interest" description="Disordered" evidence="3">
    <location>
        <begin position="132"/>
        <end position="170"/>
    </location>
</feature>
<dbReference type="Proteomes" id="UP000645828">
    <property type="component" value="Unassembled WGS sequence"/>
</dbReference>